<dbReference type="EMBL" id="JAUEPP010000002">
    <property type="protein sequence ID" value="KAK3350699.1"/>
    <property type="molecule type" value="Genomic_DNA"/>
</dbReference>
<reference evidence="2" key="1">
    <citation type="journal article" date="2023" name="Mol. Phylogenet. Evol.">
        <title>Genome-scale phylogeny and comparative genomics of the fungal order Sordariales.</title>
        <authorList>
            <person name="Hensen N."/>
            <person name="Bonometti L."/>
            <person name="Westerberg I."/>
            <person name="Brannstrom I.O."/>
            <person name="Guillou S."/>
            <person name="Cros-Aarteil S."/>
            <person name="Calhoun S."/>
            <person name="Haridas S."/>
            <person name="Kuo A."/>
            <person name="Mondo S."/>
            <person name="Pangilinan J."/>
            <person name="Riley R."/>
            <person name="LaButti K."/>
            <person name="Andreopoulos B."/>
            <person name="Lipzen A."/>
            <person name="Chen C."/>
            <person name="Yan M."/>
            <person name="Daum C."/>
            <person name="Ng V."/>
            <person name="Clum A."/>
            <person name="Steindorff A."/>
            <person name="Ohm R.A."/>
            <person name="Martin F."/>
            <person name="Silar P."/>
            <person name="Natvig D.O."/>
            <person name="Lalanne C."/>
            <person name="Gautier V."/>
            <person name="Ament-Velasquez S.L."/>
            <person name="Kruys A."/>
            <person name="Hutchinson M.I."/>
            <person name="Powell A.J."/>
            <person name="Barry K."/>
            <person name="Miller A.N."/>
            <person name="Grigoriev I.V."/>
            <person name="Debuchy R."/>
            <person name="Gladieux P."/>
            <person name="Hiltunen Thoren M."/>
            <person name="Johannesson H."/>
        </authorList>
    </citation>
    <scope>NUCLEOTIDE SEQUENCE</scope>
    <source>
        <strain evidence="2">CBS 560.94</strain>
    </source>
</reference>
<evidence type="ECO:0000256" key="1">
    <source>
        <dbReference type="SAM" id="Phobius"/>
    </source>
</evidence>
<evidence type="ECO:0000313" key="2">
    <source>
        <dbReference type="EMBL" id="KAK3350699.1"/>
    </source>
</evidence>
<comment type="caution">
    <text evidence="2">The sequence shown here is derived from an EMBL/GenBank/DDBJ whole genome shotgun (WGS) entry which is preliminary data.</text>
</comment>
<proteinExistence type="predicted"/>
<evidence type="ECO:0000313" key="3">
    <source>
        <dbReference type="Proteomes" id="UP001278500"/>
    </source>
</evidence>
<protein>
    <recommendedName>
        <fullName evidence="4">Transmembrane protein</fullName>
    </recommendedName>
</protein>
<feature type="transmembrane region" description="Helical" evidence="1">
    <location>
        <begin position="29"/>
        <end position="50"/>
    </location>
</feature>
<sequence>MYKRAKVSAWRGVWGLLGFSNDKHGSASFGVMFLLLFHSSFLRLLFHYLVIIPYHFLAAIFSAAFLHTLLAIGFSFACLLCGLHEREDNKSLKLSSFLFPFRRDGWISSTEEGRERVLTLLRARF</sequence>
<dbReference type="Proteomes" id="UP001278500">
    <property type="component" value="Unassembled WGS sequence"/>
</dbReference>
<name>A0AAE0JJA7_9PEZI</name>
<feature type="transmembrane region" description="Helical" evidence="1">
    <location>
        <begin position="56"/>
        <end position="83"/>
    </location>
</feature>
<keyword evidence="1" id="KW-0812">Transmembrane</keyword>
<dbReference type="GeneID" id="87863399"/>
<reference evidence="2" key="2">
    <citation type="submission" date="2023-06" db="EMBL/GenBank/DDBJ databases">
        <authorList>
            <consortium name="Lawrence Berkeley National Laboratory"/>
            <person name="Haridas S."/>
            <person name="Hensen N."/>
            <person name="Bonometti L."/>
            <person name="Westerberg I."/>
            <person name="Brannstrom I.O."/>
            <person name="Guillou S."/>
            <person name="Cros-Aarteil S."/>
            <person name="Calhoun S."/>
            <person name="Kuo A."/>
            <person name="Mondo S."/>
            <person name="Pangilinan J."/>
            <person name="Riley R."/>
            <person name="Labutti K."/>
            <person name="Andreopoulos B."/>
            <person name="Lipzen A."/>
            <person name="Chen C."/>
            <person name="Yanf M."/>
            <person name="Daum C."/>
            <person name="Ng V."/>
            <person name="Clum A."/>
            <person name="Steindorff A."/>
            <person name="Ohm R."/>
            <person name="Martin F."/>
            <person name="Silar P."/>
            <person name="Natvig D."/>
            <person name="Lalanne C."/>
            <person name="Gautier V."/>
            <person name="Ament-Velasquez S.L."/>
            <person name="Kruys A."/>
            <person name="Hutchinson M.I."/>
            <person name="Powell A.J."/>
            <person name="Barry K."/>
            <person name="Miller A.N."/>
            <person name="Grigoriev I.V."/>
            <person name="Debuchy R."/>
            <person name="Gladieux P."/>
            <person name="Thoren M.H."/>
            <person name="Johannesson H."/>
        </authorList>
    </citation>
    <scope>NUCLEOTIDE SEQUENCE</scope>
    <source>
        <strain evidence="2">CBS 560.94</strain>
    </source>
</reference>
<keyword evidence="1" id="KW-1133">Transmembrane helix</keyword>
<dbReference type="AlphaFoldDB" id="A0AAE0JJA7"/>
<organism evidence="2 3">
    <name type="scientific">Neurospora tetraspora</name>
    <dbReference type="NCBI Taxonomy" id="94610"/>
    <lineage>
        <taxon>Eukaryota</taxon>
        <taxon>Fungi</taxon>
        <taxon>Dikarya</taxon>
        <taxon>Ascomycota</taxon>
        <taxon>Pezizomycotina</taxon>
        <taxon>Sordariomycetes</taxon>
        <taxon>Sordariomycetidae</taxon>
        <taxon>Sordariales</taxon>
        <taxon>Sordariaceae</taxon>
        <taxon>Neurospora</taxon>
    </lineage>
</organism>
<evidence type="ECO:0008006" key="4">
    <source>
        <dbReference type="Google" id="ProtNLM"/>
    </source>
</evidence>
<gene>
    <name evidence="2" type="ORF">B0H65DRAFT_455627</name>
</gene>
<keyword evidence="3" id="KW-1185">Reference proteome</keyword>
<accession>A0AAE0JJA7</accession>
<keyword evidence="1" id="KW-0472">Membrane</keyword>
<dbReference type="RefSeq" id="XP_062683994.1">
    <property type="nucleotide sequence ID" value="XM_062826245.1"/>
</dbReference>